<proteinExistence type="predicted"/>
<accession>A0ABT9SR20</accession>
<name>A0ABT9SR20_9FLAO</name>
<sequence length="66" mass="7570">MKNKFPNLSDNQLASFFELLTKEPITARNQSSQFTSDKNSSKYPIQNKQTEAELNIILSKFGMKDI</sequence>
<dbReference type="EMBL" id="JAUSRL010000008">
    <property type="protein sequence ID" value="MDP9961867.1"/>
    <property type="molecule type" value="Genomic_DNA"/>
</dbReference>
<protein>
    <submittedName>
        <fullName evidence="1">Uncharacterized protein</fullName>
    </submittedName>
</protein>
<reference evidence="1 2" key="1">
    <citation type="submission" date="2023-07" db="EMBL/GenBank/DDBJ databases">
        <title>Sorghum-associated microbial communities from plants grown in Nebraska, USA.</title>
        <authorList>
            <person name="Schachtman D."/>
        </authorList>
    </citation>
    <scope>NUCLEOTIDE SEQUENCE [LARGE SCALE GENOMIC DNA]</scope>
    <source>
        <strain evidence="1 2">CC351</strain>
    </source>
</reference>
<organism evidence="1 2">
    <name type="scientific">Chryseobacterium lathyri</name>
    <dbReference type="NCBI Taxonomy" id="395933"/>
    <lineage>
        <taxon>Bacteria</taxon>
        <taxon>Pseudomonadati</taxon>
        <taxon>Bacteroidota</taxon>
        <taxon>Flavobacteriia</taxon>
        <taxon>Flavobacteriales</taxon>
        <taxon>Weeksellaceae</taxon>
        <taxon>Chryseobacterium group</taxon>
        <taxon>Chryseobacterium</taxon>
    </lineage>
</organism>
<evidence type="ECO:0000313" key="1">
    <source>
        <dbReference type="EMBL" id="MDP9961867.1"/>
    </source>
</evidence>
<dbReference type="RefSeq" id="WP_306846125.1">
    <property type="nucleotide sequence ID" value="NZ_JAUSRL010000008.1"/>
</dbReference>
<keyword evidence="2" id="KW-1185">Reference proteome</keyword>
<gene>
    <name evidence="1" type="ORF">J2T04_003780</name>
</gene>
<evidence type="ECO:0000313" key="2">
    <source>
        <dbReference type="Proteomes" id="UP001235513"/>
    </source>
</evidence>
<dbReference type="Proteomes" id="UP001235513">
    <property type="component" value="Unassembled WGS sequence"/>
</dbReference>
<comment type="caution">
    <text evidence="1">The sequence shown here is derived from an EMBL/GenBank/DDBJ whole genome shotgun (WGS) entry which is preliminary data.</text>
</comment>